<dbReference type="PANTHER" id="PTHR33347:SF34">
    <property type="entry name" value="PROTEIN SOB FIVE-LIKE 6"/>
    <property type="match status" value="1"/>
</dbReference>
<accession>A0ABP0Y9E4</accession>
<feature type="region of interest" description="Disordered" evidence="7">
    <location>
        <begin position="31"/>
        <end position="77"/>
    </location>
</feature>
<dbReference type="EMBL" id="OZ021737">
    <property type="protein sequence ID" value="CAK9317074.1"/>
    <property type="molecule type" value="Genomic_DNA"/>
</dbReference>
<evidence type="ECO:0000256" key="2">
    <source>
        <dbReference type="ARBA" id="ARBA00022490"/>
    </source>
</evidence>
<evidence type="ECO:0000313" key="8">
    <source>
        <dbReference type="EMBL" id="CAK9317074.1"/>
    </source>
</evidence>
<evidence type="ECO:0000256" key="1">
    <source>
        <dbReference type="ARBA" id="ARBA00004496"/>
    </source>
</evidence>
<evidence type="ECO:0000256" key="5">
    <source>
        <dbReference type="ARBA" id="ARBA00023242"/>
    </source>
</evidence>
<keyword evidence="2" id="KW-0963">Cytoplasm</keyword>
<evidence type="ECO:0000256" key="6">
    <source>
        <dbReference type="ARBA" id="ARBA00024199"/>
    </source>
</evidence>
<evidence type="ECO:0000256" key="4">
    <source>
        <dbReference type="ARBA" id="ARBA00022864"/>
    </source>
</evidence>
<sequence length="188" mass="20650">MNDWSATHYCSGSESGWTMYLDQSYTSDHRFGGGGGGGGVGENYRAKEAKARADEEDEEDLSMLSDASSGPPHYLEDNEELFYNNGYSSYAISASESAINCSKEERKKSKKGKQNGRNQQYSYLDDTASSPVYGYSKANKINAATSNKASEENSVDFSQGFSATHFKKKSALRKHLGFYRSGKSAPEE</sequence>
<protein>
    <submittedName>
        <fullName evidence="8">Uncharacterized protein</fullName>
    </submittedName>
</protein>
<comment type="similarity">
    <text evidence="6">Belongs to the SOFL plant protein family.</text>
</comment>
<name>A0ABP0Y9E4_9ROSI</name>
<dbReference type="Proteomes" id="UP001642487">
    <property type="component" value="Chromosome 3"/>
</dbReference>
<organism evidence="8 9">
    <name type="scientific">Citrullus colocynthis</name>
    <name type="common">colocynth</name>
    <dbReference type="NCBI Taxonomy" id="252529"/>
    <lineage>
        <taxon>Eukaryota</taxon>
        <taxon>Viridiplantae</taxon>
        <taxon>Streptophyta</taxon>
        <taxon>Embryophyta</taxon>
        <taxon>Tracheophyta</taxon>
        <taxon>Spermatophyta</taxon>
        <taxon>Magnoliopsida</taxon>
        <taxon>eudicotyledons</taxon>
        <taxon>Gunneridae</taxon>
        <taxon>Pentapetalae</taxon>
        <taxon>rosids</taxon>
        <taxon>fabids</taxon>
        <taxon>Cucurbitales</taxon>
        <taxon>Cucurbitaceae</taxon>
        <taxon>Benincaseae</taxon>
        <taxon>Citrullus</taxon>
    </lineage>
</organism>
<reference evidence="8 9" key="1">
    <citation type="submission" date="2024-03" db="EMBL/GenBank/DDBJ databases">
        <authorList>
            <person name="Gkanogiannis A."/>
            <person name="Becerra Lopez-Lavalle L."/>
        </authorList>
    </citation>
    <scope>NUCLEOTIDE SEQUENCE [LARGE SCALE GENOMIC DNA]</scope>
</reference>
<dbReference type="InterPro" id="IPR044670">
    <property type="entry name" value="SOFL"/>
</dbReference>
<evidence type="ECO:0000256" key="7">
    <source>
        <dbReference type="SAM" id="MobiDB-lite"/>
    </source>
</evidence>
<keyword evidence="5" id="KW-0539">Nucleus</keyword>
<feature type="compositionally biased region" description="Gly residues" evidence="7">
    <location>
        <begin position="32"/>
        <end position="41"/>
    </location>
</feature>
<evidence type="ECO:0000256" key="3">
    <source>
        <dbReference type="ARBA" id="ARBA00022712"/>
    </source>
</evidence>
<gene>
    <name evidence="8" type="ORF">CITCOLO1_LOCUS8966</name>
</gene>
<feature type="region of interest" description="Disordered" evidence="7">
    <location>
        <begin position="101"/>
        <end position="129"/>
    </location>
</feature>
<evidence type="ECO:0000313" key="9">
    <source>
        <dbReference type="Proteomes" id="UP001642487"/>
    </source>
</evidence>
<keyword evidence="3" id="KW-0203">Cytokinin biosynthesis</keyword>
<proteinExistence type="inferred from homology"/>
<comment type="subcellular location">
    <subcellularLocation>
        <location evidence="1">Cytoplasm</location>
    </subcellularLocation>
</comment>
<dbReference type="PANTHER" id="PTHR33347">
    <property type="entry name" value="OSJNBA0091C07.3 PROTEIN"/>
    <property type="match status" value="1"/>
</dbReference>
<keyword evidence="4" id="KW-0932">Cytokinin signaling pathway</keyword>
<feature type="compositionally biased region" description="Basic and acidic residues" evidence="7">
    <location>
        <begin position="44"/>
        <end position="53"/>
    </location>
</feature>
<keyword evidence="9" id="KW-1185">Reference proteome</keyword>